<protein>
    <recommendedName>
        <fullName evidence="1">DUF397 domain-containing protein</fullName>
    </recommendedName>
</protein>
<reference evidence="2 3" key="1">
    <citation type="submission" date="2016-11" db="EMBL/GenBank/DDBJ databases">
        <authorList>
            <person name="Jaros S."/>
            <person name="Januszkiewicz K."/>
            <person name="Wedrychowicz H."/>
        </authorList>
    </citation>
    <scope>NUCLEOTIDE SEQUENCE [LARGE SCALE GENOMIC DNA]</scope>
    <source>
        <strain evidence="2 3">CGMCC 4.5723</strain>
    </source>
</reference>
<evidence type="ECO:0000313" key="3">
    <source>
        <dbReference type="Proteomes" id="UP000184452"/>
    </source>
</evidence>
<dbReference type="RefSeq" id="WP_084737867.1">
    <property type="nucleotide sequence ID" value="NZ_FQZK01000023.1"/>
</dbReference>
<dbReference type="InterPro" id="IPR007278">
    <property type="entry name" value="DUF397"/>
</dbReference>
<accession>A0A1M6TDZ3</accession>
<evidence type="ECO:0000313" key="2">
    <source>
        <dbReference type="EMBL" id="SHK55262.1"/>
    </source>
</evidence>
<dbReference type="EMBL" id="FQZK01000023">
    <property type="protein sequence ID" value="SHK55262.1"/>
    <property type="molecule type" value="Genomic_DNA"/>
</dbReference>
<gene>
    <name evidence="2" type="ORF">SAMN05421803_12339</name>
</gene>
<name>A0A1M6TDZ3_9ACTN</name>
<sequence length="93" mass="10260">MTTPRPVLAHRPGHLRFRVVPGVDRRLHDLEERVPGTDPILWHESGHSGVNGTRVEVADLPGGAAVRDSEHSADGRLPFFPPEWTAFLQPARG</sequence>
<dbReference type="Proteomes" id="UP000184452">
    <property type="component" value="Unassembled WGS sequence"/>
</dbReference>
<dbReference type="AlphaFoldDB" id="A0A1M6TDZ3"/>
<dbReference type="OrthoDB" id="3429699at2"/>
<dbReference type="Pfam" id="PF04149">
    <property type="entry name" value="DUF397"/>
    <property type="match status" value="1"/>
</dbReference>
<keyword evidence="3" id="KW-1185">Reference proteome</keyword>
<proteinExistence type="predicted"/>
<organism evidence="2 3">
    <name type="scientific">Nocardiopsis flavescens</name>
    <dbReference type="NCBI Taxonomy" id="758803"/>
    <lineage>
        <taxon>Bacteria</taxon>
        <taxon>Bacillati</taxon>
        <taxon>Actinomycetota</taxon>
        <taxon>Actinomycetes</taxon>
        <taxon>Streptosporangiales</taxon>
        <taxon>Nocardiopsidaceae</taxon>
        <taxon>Nocardiopsis</taxon>
    </lineage>
</organism>
<evidence type="ECO:0000259" key="1">
    <source>
        <dbReference type="Pfam" id="PF04149"/>
    </source>
</evidence>
<feature type="domain" description="DUF397" evidence="1">
    <location>
        <begin position="42"/>
        <end position="91"/>
    </location>
</feature>